<evidence type="ECO:0000313" key="2">
    <source>
        <dbReference type="EMBL" id="PEH71872.1"/>
    </source>
</evidence>
<dbReference type="Gene3D" id="2.60.40.1080">
    <property type="match status" value="1"/>
</dbReference>
<dbReference type="Gene3D" id="2.60.40.10">
    <property type="entry name" value="Immunoglobulins"/>
    <property type="match status" value="1"/>
</dbReference>
<dbReference type="AlphaFoldDB" id="A0A2A7U0F2"/>
<dbReference type="EMBL" id="PDDV01000013">
    <property type="protein sequence ID" value="PEH71872.1"/>
    <property type="molecule type" value="Genomic_DNA"/>
</dbReference>
<dbReference type="STRING" id="636.AAW15_03680"/>
<feature type="domain" description="Invasin" evidence="1">
    <location>
        <begin position="165"/>
        <end position="261"/>
    </location>
</feature>
<dbReference type="Proteomes" id="UP000219788">
    <property type="component" value="Unassembled WGS sequence"/>
</dbReference>
<dbReference type="Gene3D" id="3.10.100.10">
    <property type="entry name" value="Mannose-Binding Protein A, subunit A"/>
    <property type="match status" value="1"/>
</dbReference>
<accession>A0A2A7U0F2</accession>
<name>A0A2A7U0F2_EDWTA</name>
<organism evidence="2 3">
    <name type="scientific">Edwardsiella tarda</name>
    <dbReference type="NCBI Taxonomy" id="636"/>
    <lineage>
        <taxon>Bacteria</taxon>
        <taxon>Pseudomonadati</taxon>
        <taxon>Pseudomonadota</taxon>
        <taxon>Gammaproteobacteria</taxon>
        <taxon>Enterobacterales</taxon>
        <taxon>Hafniaceae</taxon>
        <taxon>Edwardsiella</taxon>
    </lineage>
</organism>
<dbReference type="InterPro" id="IPR016186">
    <property type="entry name" value="C-type_lectin-like/link_sf"/>
</dbReference>
<dbReference type="InterPro" id="IPR051715">
    <property type="entry name" value="Intimin-Invasin_domain"/>
</dbReference>
<comment type="caution">
    <text evidence="2">The sequence shown here is derived from an EMBL/GenBank/DDBJ whole genome shotgun (WGS) entry which is preliminary data.</text>
</comment>
<dbReference type="InterPro" id="IPR015217">
    <property type="entry name" value="Invasin_dom_3"/>
</dbReference>
<dbReference type="InterPro" id="IPR013783">
    <property type="entry name" value="Ig-like_fold"/>
</dbReference>
<evidence type="ECO:0000259" key="1">
    <source>
        <dbReference type="Pfam" id="PF09134"/>
    </source>
</evidence>
<proteinExistence type="predicted"/>
<sequence>MQQEGGCATTHLIPAAGDNYMCKFRRVGGSPVMALIWGLMTSLAVWSASDNTPPVKGHAPTIDGVAIAMPIGRPMVGDTLQSYGSPLFSDPDNDPEFGSLLQWYREGSPTPIASGGQYTLVDADIGKNIEFGYTPATDPLSTDPYLGREVRAPATPSIVGRPLVSSTFNSDKMTLTANNSDSAKLTLSLIDNATRPVSGISPRLAFSYSVNSGITSGALQISQPSETSEGSGVYTATVSGTSVGQITVTPTLDGTTLPTTPAMLQLTLTAPLTILSATTEKNPHTFLTNFPTTGFAGATFKLNLSDNAPTAYQWAVDGQNDGTSYTAVSPNGVVTLKSAHIGTQTVSVKSRATGDTLASWSFTLAGWFASGGSTPIPWANADAYCRANGGALPLRNQVSLGQGVRDSGSLFSEWGDLTQLNAGFILSVYWTGEIYDTAYHYDVVLASGAITYNVSSNVEYVVCRQGL</sequence>
<dbReference type="SUPFAM" id="SSF49373">
    <property type="entry name" value="Invasin/intimin cell-adhesion fragments"/>
    <property type="match status" value="2"/>
</dbReference>
<dbReference type="PANTHER" id="PTHR39576">
    <property type="entry name" value="ATTACHING AND EFFACING PROTEIN HOMOLOG-RELATED-RELATED"/>
    <property type="match status" value="1"/>
</dbReference>
<dbReference type="InterPro" id="IPR008964">
    <property type="entry name" value="Invasin/intimin_cell_adhesion"/>
</dbReference>
<gene>
    <name evidence="2" type="ORF">CRM76_07990</name>
</gene>
<protein>
    <submittedName>
        <fullName evidence="2">Intimin/invasin family protein</fullName>
    </submittedName>
</protein>
<dbReference type="GO" id="GO:0009279">
    <property type="term" value="C:cell outer membrane"/>
    <property type="evidence" value="ECO:0007669"/>
    <property type="project" value="TreeGrafter"/>
</dbReference>
<dbReference type="PANTHER" id="PTHR39576:SF1">
    <property type="entry name" value="INVASIN"/>
    <property type="match status" value="1"/>
</dbReference>
<reference evidence="3" key="1">
    <citation type="submission" date="2017-09" db="EMBL/GenBank/DDBJ databases">
        <title>FDA dAtabase for Regulatory Grade micrObial Sequences (FDA-ARGOS): Supporting development and validation of Infectious Disease Dx tests.</title>
        <authorList>
            <person name="Goldberg B."/>
            <person name="Campos J."/>
            <person name="Tallon L."/>
            <person name="Sadzewicz L."/>
            <person name="Ott S."/>
            <person name="Zhao X."/>
            <person name="Nagaraj S."/>
            <person name="Vavikolanu K."/>
            <person name="Aluvathingal J."/>
            <person name="Nadendla S."/>
            <person name="Geyer C."/>
            <person name="Sichtig H."/>
        </authorList>
    </citation>
    <scope>NUCLEOTIDE SEQUENCE [LARGE SCALE GENOMIC DNA]</scope>
    <source>
        <strain evidence="3">FDAARGOS_370</strain>
    </source>
</reference>
<evidence type="ECO:0000313" key="3">
    <source>
        <dbReference type="Proteomes" id="UP000219788"/>
    </source>
</evidence>
<dbReference type="Pfam" id="PF09134">
    <property type="entry name" value="Invasin_D3"/>
    <property type="match status" value="1"/>
</dbReference>